<dbReference type="Gene3D" id="3.30.390.30">
    <property type="match status" value="1"/>
</dbReference>
<accession>A0A1M7QGA8</accession>
<proteinExistence type="predicted"/>
<name>A0A1M7QGA8_9PSED</name>
<dbReference type="SUPFAM" id="SSF55424">
    <property type="entry name" value="FAD/NAD-linked reductases, dimerisation (C-terminal) domain"/>
    <property type="match status" value="1"/>
</dbReference>
<dbReference type="EMBL" id="FRDA01000025">
    <property type="protein sequence ID" value="SHN29972.1"/>
    <property type="molecule type" value="Genomic_DNA"/>
</dbReference>
<dbReference type="PRINTS" id="PR00411">
    <property type="entry name" value="PNDRDTASEI"/>
</dbReference>
<evidence type="ECO:0000313" key="2">
    <source>
        <dbReference type="EMBL" id="SHN29972.1"/>
    </source>
</evidence>
<dbReference type="InterPro" id="IPR004099">
    <property type="entry name" value="Pyr_nucl-diS_OxRdtase_dimer"/>
</dbReference>
<organism evidence="2 3">
    <name type="scientific">Pseudomonas asturiensis</name>
    <dbReference type="NCBI Taxonomy" id="1190415"/>
    <lineage>
        <taxon>Bacteria</taxon>
        <taxon>Pseudomonadati</taxon>
        <taxon>Pseudomonadota</taxon>
        <taxon>Gammaproteobacteria</taxon>
        <taxon>Pseudomonadales</taxon>
        <taxon>Pseudomonadaceae</taxon>
        <taxon>Pseudomonas</taxon>
    </lineage>
</organism>
<reference evidence="2 3" key="1">
    <citation type="submission" date="2016-11" db="EMBL/GenBank/DDBJ databases">
        <authorList>
            <person name="Jaros S."/>
            <person name="Januszkiewicz K."/>
            <person name="Wedrychowicz H."/>
        </authorList>
    </citation>
    <scope>NUCLEOTIDE SEQUENCE [LARGE SCALE GENOMIC DNA]</scope>
    <source>
        <strain evidence="2 3">LMG 26898</strain>
    </source>
</reference>
<feature type="domain" description="Pyridine nucleotide-disulphide oxidoreductase dimerisation" evidence="1">
    <location>
        <begin position="5"/>
        <end position="51"/>
    </location>
</feature>
<dbReference type="Pfam" id="PF02852">
    <property type="entry name" value="Pyr_redox_dim"/>
    <property type="match status" value="1"/>
</dbReference>
<dbReference type="Proteomes" id="UP000183983">
    <property type="component" value="Unassembled WGS sequence"/>
</dbReference>
<evidence type="ECO:0000313" key="3">
    <source>
        <dbReference type="Proteomes" id="UP000183983"/>
    </source>
</evidence>
<dbReference type="InterPro" id="IPR016156">
    <property type="entry name" value="FAD/NAD-linked_Rdtase_dimer_sf"/>
</dbReference>
<gene>
    <name evidence="2" type="ORF">SAMN05216593_12558</name>
</gene>
<dbReference type="AlphaFoldDB" id="A0A1M7QGA8"/>
<evidence type="ECO:0000259" key="1">
    <source>
        <dbReference type="Pfam" id="PF02852"/>
    </source>
</evidence>
<dbReference type="STRING" id="1190415.SAMN05216593_12558"/>
<protein>
    <submittedName>
        <fullName evidence="2">Dihydrolipoamide dehydrogenase</fullName>
    </submittedName>
</protein>
<sequence>MRSSGVHLVGPSVSEMIAEYCMAMEFSASSDDIALPSHQHPTRSQALRQAAMSVIGLPTQT</sequence>